<dbReference type="EMBL" id="BARU01010186">
    <property type="protein sequence ID" value="GAH45744.1"/>
    <property type="molecule type" value="Genomic_DNA"/>
</dbReference>
<name>X1GVT7_9ZZZZ</name>
<gene>
    <name evidence="4" type="ORF">S03H2_19499</name>
</gene>
<evidence type="ECO:0000256" key="3">
    <source>
        <dbReference type="ARBA" id="ARBA00023237"/>
    </source>
</evidence>
<sequence length="44" mass="5060">MVGEDNTRRYSAFTQDSITTGKLAINVGLRFDHSWAYEPEQTRP</sequence>
<dbReference type="Gene3D" id="2.40.170.20">
    <property type="entry name" value="TonB-dependent receptor, beta-barrel domain"/>
    <property type="match status" value="1"/>
</dbReference>
<evidence type="ECO:0000256" key="2">
    <source>
        <dbReference type="ARBA" id="ARBA00023136"/>
    </source>
</evidence>
<organism evidence="4">
    <name type="scientific">marine sediment metagenome</name>
    <dbReference type="NCBI Taxonomy" id="412755"/>
    <lineage>
        <taxon>unclassified sequences</taxon>
        <taxon>metagenomes</taxon>
        <taxon>ecological metagenomes</taxon>
    </lineage>
</organism>
<evidence type="ECO:0000256" key="1">
    <source>
        <dbReference type="ARBA" id="ARBA00004442"/>
    </source>
</evidence>
<dbReference type="AlphaFoldDB" id="X1GVT7"/>
<reference evidence="4" key="1">
    <citation type="journal article" date="2014" name="Front. Microbiol.">
        <title>High frequency of phylogenetically diverse reductive dehalogenase-homologous genes in deep subseafloor sedimentary metagenomes.</title>
        <authorList>
            <person name="Kawai M."/>
            <person name="Futagami T."/>
            <person name="Toyoda A."/>
            <person name="Takaki Y."/>
            <person name="Nishi S."/>
            <person name="Hori S."/>
            <person name="Arai W."/>
            <person name="Tsubouchi T."/>
            <person name="Morono Y."/>
            <person name="Uchiyama I."/>
            <person name="Ito T."/>
            <person name="Fujiyama A."/>
            <person name="Inagaki F."/>
            <person name="Takami H."/>
        </authorList>
    </citation>
    <scope>NUCLEOTIDE SEQUENCE</scope>
    <source>
        <strain evidence="4">Expedition CK06-06</strain>
    </source>
</reference>
<dbReference type="GO" id="GO:0009279">
    <property type="term" value="C:cell outer membrane"/>
    <property type="evidence" value="ECO:0007669"/>
    <property type="project" value="UniProtKB-SubCell"/>
</dbReference>
<proteinExistence type="predicted"/>
<feature type="non-terminal residue" evidence="4">
    <location>
        <position position="44"/>
    </location>
</feature>
<comment type="caution">
    <text evidence="4">The sequence shown here is derived from an EMBL/GenBank/DDBJ whole genome shotgun (WGS) entry which is preliminary data.</text>
</comment>
<accession>X1GVT7</accession>
<comment type="subcellular location">
    <subcellularLocation>
        <location evidence="1">Cell outer membrane</location>
    </subcellularLocation>
</comment>
<keyword evidence="3" id="KW-0998">Cell outer membrane</keyword>
<dbReference type="InterPro" id="IPR036942">
    <property type="entry name" value="Beta-barrel_TonB_sf"/>
</dbReference>
<keyword evidence="2" id="KW-0472">Membrane</keyword>
<evidence type="ECO:0000313" key="4">
    <source>
        <dbReference type="EMBL" id="GAH45744.1"/>
    </source>
</evidence>
<protein>
    <submittedName>
        <fullName evidence="4">Uncharacterized protein</fullName>
    </submittedName>
</protein>